<dbReference type="InterPro" id="IPR043502">
    <property type="entry name" value="DNA/RNA_pol_sf"/>
</dbReference>
<comment type="caution">
    <text evidence="2">The sequence shown here is derived from an EMBL/GenBank/DDBJ whole genome shotgun (WGS) entry which is preliminary data.</text>
</comment>
<dbReference type="InterPro" id="IPR000477">
    <property type="entry name" value="RT_dom"/>
</dbReference>
<dbReference type="PROSITE" id="PS50878">
    <property type="entry name" value="RT_POL"/>
    <property type="match status" value="1"/>
</dbReference>
<dbReference type="PANTHER" id="PTHR19446">
    <property type="entry name" value="REVERSE TRANSCRIPTASES"/>
    <property type="match status" value="1"/>
</dbReference>
<dbReference type="EMBL" id="JAUCMX010000013">
    <property type="protein sequence ID" value="KAK3525570.1"/>
    <property type="molecule type" value="Genomic_DNA"/>
</dbReference>
<evidence type="ECO:0000259" key="1">
    <source>
        <dbReference type="PROSITE" id="PS50878"/>
    </source>
</evidence>
<sequence length="284" mass="32572">MYTRGARETQIDYWLIRRRDLKLMTDSKGPATLAALFNRIVEQGKPLAAWTTSATVPIWKGKGNVAECSNYCPILLLCHAMKIFERILNRWLQDIVTIKPKQRRFVKGSGTTDAIHAIRLLLEKNKPLHMAFLDLDKVFDHVPHDFIWHSLRSHGGPEAYVDWVKLLYWNITSTIRCKVGTSPPFAITIGVHQGSALSPLLFILCMDTAKADLQSPRPWTLLFAEDVFDATECRGPLQSHVQWWKTHLDDYGMRLSLKKREYMECGPRFKKGHQVQVPGIGHQQ</sequence>
<dbReference type="SUPFAM" id="SSF56672">
    <property type="entry name" value="DNA/RNA polymerases"/>
    <property type="match status" value="1"/>
</dbReference>
<dbReference type="AlphaFoldDB" id="A0AAE0QMF1"/>
<name>A0AAE0QMF1_9TELE</name>
<evidence type="ECO:0000313" key="2">
    <source>
        <dbReference type="EMBL" id="KAK3525570.1"/>
    </source>
</evidence>
<gene>
    <name evidence="2" type="ORF">QTP70_000460</name>
</gene>
<dbReference type="Pfam" id="PF00078">
    <property type="entry name" value="RVT_1"/>
    <property type="match status" value="1"/>
</dbReference>
<dbReference type="CDD" id="cd01650">
    <property type="entry name" value="RT_nLTR_like"/>
    <property type="match status" value="1"/>
</dbReference>
<reference evidence="2" key="1">
    <citation type="submission" date="2023-06" db="EMBL/GenBank/DDBJ databases">
        <title>Male Hemibagrus guttatus genome.</title>
        <authorList>
            <person name="Bian C."/>
        </authorList>
    </citation>
    <scope>NUCLEOTIDE SEQUENCE</scope>
    <source>
        <strain evidence="2">Male_cb2023</strain>
        <tissue evidence="2">Muscle</tissue>
    </source>
</reference>
<evidence type="ECO:0000313" key="3">
    <source>
        <dbReference type="Proteomes" id="UP001274896"/>
    </source>
</evidence>
<feature type="domain" description="Reverse transcriptase" evidence="1">
    <location>
        <begin position="39"/>
        <end position="284"/>
    </location>
</feature>
<accession>A0AAE0QMF1</accession>
<proteinExistence type="predicted"/>
<protein>
    <recommendedName>
        <fullName evidence="1">Reverse transcriptase domain-containing protein</fullName>
    </recommendedName>
</protein>
<dbReference type="Proteomes" id="UP001274896">
    <property type="component" value="Unassembled WGS sequence"/>
</dbReference>
<organism evidence="2 3">
    <name type="scientific">Hemibagrus guttatus</name>
    <dbReference type="NCBI Taxonomy" id="175788"/>
    <lineage>
        <taxon>Eukaryota</taxon>
        <taxon>Metazoa</taxon>
        <taxon>Chordata</taxon>
        <taxon>Craniata</taxon>
        <taxon>Vertebrata</taxon>
        <taxon>Euteleostomi</taxon>
        <taxon>Actinopterygii</taxon>
        <taxon>Neopterygii</taxon>
        <taxon>Teleostei</taxon>
        <taxon>Ostariophysi</taxon>
        <taxon>Siluriformes</taxon>
        <taxon>Bagridae</taxon>
        <taxon>Hemibagrus</taxon>
    </lineage>
</organism>
<keyword evidence="3" id="KW-1185">Reference proteome</keyword>